<name>A0A8S1EVV3_9PELO</name>
<gene>
    <name evidence="2" type="ORF">CBOVIS_LOCUS9652</name>
</gene>
<evidence type="ECO:0000313" key="3">
    <source>
        <dbReference type="Proteomes" id="UP000494206"/>
    </source>
</evidence>
<dbReference type="AlphaFoldDB" id="A0A8S1EVV3"/>
<protein>
    <submittedName>
        <fullName evidence="2">Uncharacterized protein</fullName>
    </submittedName>
</protein>
<dbReference type="Proteomes" id="UP000494206">
    <property type="component" value="Unassembled WGS sequence"/>
</dbReference>
<keyword evidence="1" id="KW-1133">Transmembrane helix</keyword>
<keyword evidence="1" id="KW-0472">Membrane</keyword>
<evidence type="ECO:0000256" key="1">
    <source>
        <dbReference type="SAM" id="Phobius"/>
    </source>
</evidence>
<accession>A0A8S1EVV3</accession>
<comment type="caution">
    <text evidence="2">The sequence shown here is derived from an EMBL/GenBank/DDBJ whole genome shotgun (WGS) entry which is preliminary data.</text>
</comment>
<organism evidence="2 3">
    <name type="scientific">Caenorhabditis bovis</name>
    <dbReference type="NCBI Taxonomy" id="2654633"/>
    <lineage>
        <taxon>Eukaryota</taxon>
        <taxon>Metazoa</taxon>
        <taxon>Ecdysozoa</taxon>
        <taxon>Nematoda</taxon>
        <taxon>Chromadorea</taxon>
        <taxon>Rhabditida</taxon>
        <taxon>Rhabditina</taxon>
        <taxon>Rhabditomorpha</taxon>
        <taxon>Rhabditoidea</taxon>
        <taxon>Rhabditidae</taxon>
        <taxon>Peloderinae</taxon>
        <taxon>Caenorhabditis</taxon>
    </lineage>
</organism>
<evidence type="ECO:0000313" key="2">
    <source>
        <dbReference type="EMBL" id="CAB3407780.1"/>
    </source>
</evidence>
<feature type="transmembrane region" description="Helical" evidence="1">
    <location>
        <begin position="49"/>
        <end position="70"/>
    </location>
</feature>
<dbReference type="OrthoDB" id="5869420at2759"/>
<proteinExistence type="predicted"/>
<reference evidence="2 3" key="1">
    <citation type="submission" date="2020-04" db="EMBL/GenBank/DDBJ databases">
        <authorList>
            <person name="Laetsch R D."/>
            <person name="Stevens L."/>
            <person name="Kumar S."/>
            <person name="Blaxter L. M."/>
        </authorList>
    </citation>
    <scope>NUCLEOTIDE SEQUENCE [LARGE SCALE GENOMIC DNA]</scope>
</reference>
<keyword evidence="1" id="KW-0812">Transmembrane</keyword>
<keyword evidence="3" id="KW-1185">Reference proteome</keyword>
<dbReference type="EMBL" id="CADEPM010000006">
    <property type="protein sequence ID" value="CAB3407780.1"/>
    <property type="molecule type" value="Genomic_DNA"/>
</dbReference>
<sequence length="83" mass="9324">MMHSSISRTVHNNSSMNLGPPLLLNHGDEHEQLKMRDEVAGVTLTRTELTLVLSMYICAVVFLVIMFEYLKPSLSAHLLGTRN</sequence>